<dbReference type="SMART" id="SM00320">
    <property type="entry name" value="WD40"/>
    <property type="match status" value="2"/>
</dbReference>
<dbReference type="Gene3D" id="2.130.10.10">
    <property type="entry name" value="YVTN repeat-like/Quinoprotein amine dehydrogenase"/>
    <property type="match status" value="1"/>
</dbReference>
<dbReference type="HOGENOM" id="CLU_025074_0_0_1"/>
<dbReference type="GeneID" id="24093707"/>
<gene>
    <name evidence="2" type="ORF">FIBRA_00801</name>
</gene>
<name>J4I850_9APHY</name>
<dbReference type="STRING" id="599839.J4I850"/>
<feature type="compositionally biased region" description="Acidic residues" evidence="1">
    <location>
        <begin position="570"/>
        <end position="588"/>
    </location>
</feature>
<dbReference type="InterPro" id="IPR015943">
    <property type="entry name" value="WD40/YVTN_repeat-like_dom_sf"/>
</dbReference>
<accession>J4I850</accession>
<proteinExistence type="predicted"/>
<dbReference type="EMBL" id="HE796900">
    <property type="protein sequence ID" value="CCL98796.1"/>
    <property type="molecule type" value="Genomic_DNA"/>
</dbReference>
<dbReference type="InParanoid" id="J4I850"/>
<dbReference type="InterPro" id="IPR036322">
    <property type="entry name" value="WD40_repeat_dom_sf"/>
</dbReference>
<dbReference type="SUPFAM" id="SSF50978">
    <property type="entry name" value="WD40 repeat-like"/>
    <property type="match status" value="1"/>
</dbReference>
<organism evidence="2 3">
    <name type="scientific">Fibroporia radiculosa</name>
    <dbReference type="NCBI Taxonomy" id="599839"/>
    <lineage>
        <taxon>Eukaryota</taxon>
        <taxon>Fungi</taxon>
        <taxon>Dikarya</taxon>
        <taxon>Basidiomycota</taxon>
        <taxon>Agaricomycotina</taxon>
        <taxon>Agaricomycetes</taxon>
        <taxon>Polyporales</taxon>
        <taxon>Fibroporiaceae</taxon>
        <taxon>Fibroporia</taxon>
    </lineage>
</organism>
<reference evidence="2 3" key="1">
    <citation type="journal article" date="2012" name="Appl. Environ. Microbiol.">
        <title>Short-read sequencing for genomic analysis of the brown rot fungus Fibroporia radiculosa.</title>
        <authorList>
            <person name="Tang J.D."/>
            <person name="Perkins A.D."/>
            <person name="Sonstegard T.S."/>
            <person name="Schroeder S.G."/>
            <person name="Burgess S.C."/>
            <person name="Diehl S.V."/>
        </authorList>
    </citation>
    <scope>NUCLEOTIDE SEQUENCE [LARGE SCALE GENOMIC DNA]</scope>
    <source>
        <strain evidence="2 3">TFFH 294</strain>
    </source>
</reference>
<keyword evidence="3" id="KW-1185">Reference proteome</keyword>
<evidence type="ECO:0000256" key="1">
    <source>
        <dbReference type="SAM" id="MobiDB-lite"/>
    </source>
</evidence>
<evidence type="ECO:0000313" key="3">
    <source>
        <dbReference type="Proteomes" id="UP000006352"/>
    </source>
</evidence>
<protein>
    <submittedName>
        <fullName evidence="2">Uncharacterized protein</fullName>
    </submittedName>
</protein>
<dbReference type="OrthoDB" id="548949at2759"/>
<dbReference type="Proteomes" id="UP000006352">
    <property type="component" value="Unassembled WGS sequence"/>
</dbReference>
<evidence type="ECO:0000313" key="2">
    <source>
        <dbReference type="EMBL" id="CCL98796.1"/>
    </source>
</evidence>
<sequence length="664" mass="73747">MSTWSAKLSAVQQRLDAFDPDAHIEEDDGGAHIILQILQDTCAIVRDADTNTADDLKDIVEKARYIIERGIAVSYGEADLYEFMPSFAHDDDAAPVVSDTLGNINQGIMDAMTPFFRDFLPRITGNYTKIPPLPGPGRWDCSIQPHASTTRLSRFRSGISISTTEATPLANIIYQARCEIYDEGTCLPNDMALSPNSLCLAISAAGGWKNRDPVVHYLLDQAEGESMLPAKSFKPGLSEVAYTMALDEDRKLIFVADSQRVKSFQWESVGRTELDDSKLKGMSTLNSVGCRGPVAVLPNGRLVRAGKGRALVWEIDKLETHGADGNKRIGDGTLDAEGSWRDNDDGDEIELSMGSKPHTTVEFADQSLSPGTWHLHKPSGHMLCGENGLRDNSYSCVLLDLEHGGKTVTRYLGHGGDVECFSTSDGDPNTFVTAGSDGYARLFDIRHPLPVVTYDPPGSREEFCPSIVFVHPDGIPTIFTGGQNSQAIKMWDVRARAVVYDLSTGNNAVVSMAWDSKRSSLWAATECGYMDRLGYTHDYRHANVPAWAEWDAQPTEEDIRMEEAAAAEAHDEDDEGETDDEYTMRDDDDDETAFNKLLAKLHRSEDDDDDEDRCWPKKAYHRENYYGYCFDAGDHRLFQYKFKADSDPKQLPVYGDATIRQSFY</sequence>
<dbReference type="AlphaFoldDB" id="J4I850"/>
<feature type="region of interest" description="Disordered" evidence="1">
    <location>
        <begin position="564"/>
        <end position="588"/>
    </location>
</feature>
<dbReference type="InterPro" id="IPR001680">
    <property type="entry name" value="WD40_rpt"/>
</dbReference>
<dbReference type="RefSeq" id="XP_012178079.1">
    <property type="nucleotide sequence ID" value="XM_012322689.1"/>
</dbReference>